<sequence length="209" mass="24541">MKETIIDAGDPIQTRGSHKAIERHLESLRREFSGQSELLLRHAELIVLIRRAYDLRTSYAQFRDLWFKEGDFLREKLNIRWLVSATDTFADHDPDMAIRAVAMLTSSLAITIMMSESERYLTHANEAIIDQARVEYLQHNLVPLFEGLSGFTVGTDDTLRNMVWRMEPFMKVEPVGPILREVWERFQNEDTVFARFRALHVRDRTSWWS</sequence>
<dbReference type="eggNOG" id="ENOG502ZCKS">
    <property type="taxonomic scope" value="Bacteria"/>
</dbReference>
<name>A0A085TTK4_9RHOB</name>
<dbReference type="STRING" id="1317124.DW2_15065"/>
<organism evidence="1 2">
    <name type="scientific">Thioclava atlantica</name>
    <dbReference type="NCBI Taxonomy" id="1317124"/>
    <lineage>
        <taxon>Bacteria</taxon>
        <taxon>Pseudomonadati</taxon>
        <taxon>Pseudomonadota</taxon>
        <taxon>Alphaproteobacteria</taxon>
        <taxon>Rhodobacterales</taxon>
        <taxon>Paracoccaceae</taxon>
        <taxon>Thioclava</taxon>
    </lineage>
</organism>
<dbReference type="AlphaFoldDB" id="A0A085TTK4"/>
<dbReference type="Proteomes" id="UP000028607">
    <property type="component" value="Unassembled WGS sequence"/>
</dbReference>
<evidence type="ECO:0000313" key="2">
    <source>
        <dbReference type="Proteomes" id="UP000028607"/>
    </source>
</evidence>
<reference evidence="1 2" key="2">
    <citation type="journal article" date="2015" name="Antonie Van Leeuwenhoek">
        <title>Thioclava indica sp. nov., isolated from surface seawater of the Indian Ocean.</title>
        <authorList>
            <person name="Liu Y."/>
            <person name="Lai Q."/>
            <person name="Du J."/>
            <person name="Xu H."/>
            <person name="Jiang L."/>
            <person name="Shao Z."/>
        </authorList>
    </citation>
    <scope>NUCLEOTIDE SEQUENCE [LARGE SCALE GENOMIC DNA]</scope>
    <source>
        <strain evidence="1 2">13D2W-2</strain>
    </source>
</reference>
<protein>
    <submittedName>
        <fullName evidence="1">Uncharacterized protein</fullName>
    </submittedName>
</protein>
<evidence type="ECO:0000313" key="1">
    <source>
        <dbReference type="EMBL" id="KFE34051.1"/>
    </source>
</evidence>
<proteinExistence type="predicted"/>
<dbReference type="PATRIC" id="fig|1317124.6.peg.3027"/>
<comment type="caution">
    <text evidence="1">The sequence shown here is derived from an EMBL/GenBank/DDBJ whole genome shotgun (WGS) entry which is preliminary data.</text>
</comment>
<dbReference type="EMBL" id="AQRC01000013">
    <property type="protein sequence ID" value="KFE34051.1"/>
    <property type="molecule type" value="Genomic_DNA"/>
</dbReference>
<reference evidence="2" key="1">
    <citation type="submission" date="2013-04" db="EMBL/GenBank/DDBJ databases">
        <title>Thioclava sp. 13D2W-2 Genome Sequencing.</title>
        <authorList>
            <person name="Lai Q."/>
            <person name="Li G."/>
            <person name="Shao Z."/>
        </authorList>
    </citation>
    <scope>NUCLEOTIDE SEQUENCE [LARGE SCALE GENOMIC DNA]</scope>
    <source>
        <strain evidence="2">13D2W-2</strain>
    </source>
</reference>
<accession>A0A085TTK4</accession>
<gene>
    <name evidence="1" type="ORF">DW2_15065</name>
</gene>
<keyword evidence="2" id="KW-1185">Reference proteome</keyword>